<dbReference type="InterPro" id="IPR011583">
    <property type="entry name" value="Chitinase_II/V-like_cat"/>
</dbReference>
<gene>
    <name evidence="2" type="ORF">COT54_02320</name>
</gene>
<organism evidence="2 3">
    <name type="scientific">Candidatus Collierbacteria bacterium CG09_land_8_20_14_0_10_46_12</name>
    <dbReference type="NCBI Taxonomy" id="1974533"/>
    <lineage>
        <taxon>Bacteria</taxon>
        <taxon>Candidatus Collieribacteriota</taxon>
    </lineage>
</organism>
<evidence type="ECO:0000313" key="3">
    <source>
        <dbReference type="Proteomes" id="UP000229574"/>
    </source>
</evidence>
<sequence length="382" mass="42384">MKKVLYFLSIVLVVLALYVTFFSPSPTLLSPLSPVPSTPYRLPSTNYVVLGFAPYWNLKKLSPESLSGITHFAYFNLLLNGNGSLYTKVNAREEDPTYTNFKRIITGKIDTGPKPLLITFMPESQSALAEIVSSPIKRRAAITTILSSLETSHAAGVNIDFEPLGDISAELRGDFTLFIQELRSKLSTMNHQLLTISIYASAVSRPRLWDLAELTPYTDYFVVMTYDYTMPGSNSAGPNSPLRGSGDLFEHDIIKNIAEITKVTPANKILLGIPFYGYEWETLDSSKYSPTDSKGSVASLERVQSMLDDKTLELIWDRNSLTPYAISTSSGKVSQIYFENATSIRLKLEFVKSAGLGGIAIWALGYEGNNSWVWPLIHTLTE</sequence>
<dbReference type="EMBL" id="PEYY01000092">
    <property type="protein sequence ID" value="PIS17871.1"/>
    <property type="molecule type" value="Genomic_DNA"/>
</dbReference>
<dbReference type="InterPro" id="IPR029070">
    <property type="entry name" value="Chitinase_insertion_sf"/>
</dbReference>
<dbReference type="SUPFAM" id="SSF51445">
    <property type="entry name" value="(Trans)glycosidases"/>
    <property type="match status" value="1"/>
</dbReference>
<dbReference type="SMART" id="SM00636">
    <property type="entry name" value="Glyco_18"/>
    <property type="match status" value="1"/>
</dbReference>
<comment type="caution">
    <text evidence="2">The sequence shown here is derived from an EMBL/GenBank/DDBJ whole genome shotgun (WGS) entry which is preliminary data.</text>
</comment>
<name>A0A2H0WZ54_9BACT</name>
<feature type="domain" description="GH18" evidence="1">
    <location>
        <begin position="47"/>
        <end position="382"/>
    </location>
</feature>
<dbReference type="InterPro" id="IPR017853">
    <property type="entry name" value="GH"/>
</dbReference>
<dbReference type="PANTHER" id="PTHR46066">
    <property type="entry name" value="CHITINASE DOMAIN-CONTAINING PROTEIN 1 FAMILY MEMBER"/>
    <property type="match status" value="1"/>
</dbReference>
<evidence type="ECO:0000259" key="1">
    <source>
        <dbReference type="PROSITE" id="PS51910"/>
    </source>
</evidence>
<evidence type="ECO:0000313" key="2">
    <source>
        <dbReference type="EMBL" id="PIS17871.1"/>
    </source>
</evidence>
<dbReference type="Proteomes" id="UP000229574">
    <property type="component" value="Unassembled WGS sequence"/>
</dbReference>
<dbReference type="GO" id="GO:0005975">
    <property type="term" value="P:carbohydrate metabolic process"/>
    <property type="evidence" value="ECO:0007669"/>
    <property type="project" value="InterPro"/>
</dbReference>
<dbReference type="PROSITE" id="PS51910">
    <property type="entry name" value="GH18_2"/>
    <property type="match status" value="1"/>
</dbReference>
<accession>A0A2H0WZ54</accession>
<dbReference type="Pfam" id="PF00704">
    <property type="entry name" value="Glyco_hydro_18"/>
    <property type="match status" value="1"/>
</dbReference>
<proteinExistence type="predicted"/>
<reference evidence="3" key="1">
    <citation type="submission" date="2017-09" db="EMBL/GenBank/DDBJ databases">
        <title>Depth-based differentiation of microbial function through sediment-hosted aquifers and enrichment of novel symbionts in the deep terrestrial subsurface.</title>
        <authorList>
            <person name="Probst A.J."/>
            <person name="Ladd B."/>
            <person name="Jarett J.K."/>
            <person name="Geller-Mcgrath D.E."/>
            <person name="Sieber C.M.K."/>
            <person name="Emerson J.B."/>
            <person name="Anantharaman K."/>
            <person name="Thomas B.C."/>
            <person name="Malmstrom R."/>
            <person name="Stieglmeier M."/>
            <person name="Klingl A."/>
            <person name="Woyke T."/>
            <person name="Ryan C.M."/>
            <person name="Banfield J.F."/>
        </authorList>
    </citation>
    <scope>NUCLEOTIDE SEQUENCE [LARGE SCALE GENOMIC DNA]</scope>
</reference>
<dbReference type="Gene3D" id="3.10.50.10">
    <property type="match status" value="1"/>
</dbReference>
<dbReference type="AlphaFoldDB" id="A0A2H0WZ54"/>
<protein>
    <recommendedName>
        <fullName evidence="1">GH18 domain-containing protein</fullName>
    </recommendedName>
</protein>
<dbReference type="GO" id="GO:0008061">
    <property type="term" value="F:chitin binding"/>
    <property type="evidence" value="ECO:0007669"/>
    <property type="project" value="InterPro"/>
</dbReference>
<dbReference type="PANTHER" id="PTHR46066:SF2">
    <property type="entry name" value="CHITINASE DOMAIN-CONTAINING PROTEIN 1"/>
    <property type="match status" value="1"/>
</dbReference>
<dbReference type="Gene3D" id="3.20.20.80">
    <property type="entry name" value="Glycosidases"/>
    <property type="match status" value="1"/>
</dbReference>
<dbReference type="InterPro" id="IPR001223">
    <property type="entry name" value="Glyco_hydro18_cat"/>
</dbReference>